<dbReference type="PANTHER" id="PTHR24343">
    <property type="entry name" value="SERINE/THREONINE KINASE"/>
    <property type="match status" value="1"/>
</dbReference>
<keyword evidence="3" id="KW-0808">Transferase</keyword>
<evidence type="ECO:0000256" key="7">
    <source>
        <dbReference type="ARBA" id="ARBA00047899"/>
    </source>
</evidence>
<dbReference type="GO" id="GO:0004674">
    <property type="term" value="F:protein serine/threonine kinase activity"/>
    <property type="evidence" value="ECO:0007669"/>
    <property type="project" value="UniProtKB-KW"/>
</dbReference>
<feature type="compositionally biased region" description="Basic residues" evidence="9">
    <location>
        <begin position="449"/>
        <end position="459"/>
    </location>
</feature>
<gene>
    <name evidence="11" type="ORF">Vbra_17087</name>
</gene>
<organism evidence="11 12">
    <name type="scientific">Vitrella brassicaformis (strain CCMP3155)</name>
    <dbReference type="NCBI Taxonomy" id="1169540"/>
    <lineage>
        <taxon>Eukaryota</taxon>
        <taxon>Sar</taxon>
        <taxon>Alveolata</taxon>
        <taxon>Colpodellida</taxon>
        <taxon>Vitrellaceae</taxon>
        <taxon>Vitrella</taxon>
    </lineage>
</organism>
<evidence type="ECO:0000256" key="8">
    <source>
        <dbReference type="ARBA" id="ARBA00048679"/>
    </source>
</evidence>
<evidence type="ECO:0000259" key="10">
    <source>
        <dbReference type="PROSITE" id="PS50011"/>
    </source>
</evidence>
<keyword evidence="12" id="KW-1185">Reference proteome</keyword>
<dbReference type="PROSITE" id="PS00108">
    <property type="entry name" value="PROTEIN_KINASE_ST"/>
    <property type="match status" value="1"/>
</dbReference>
<feature type="region of interest" description="Disordered" evidence="9">
    <location>
        <begin position="425"/>
        <end position="474"/>
    </location>
</feature>
<keyword evidence="6" id="KW-0067">ATP-binding</keyword>
<keyword evidence="5" id="KW-0418">Kinase</keyword>
<dbReference type="GO" id="GO:0005524">
    <property type="term" value="F:ATP binding"/>
    <property type="evidence" value="ECO:0007669"/>
    <property type="project" value="UniProtKB-KW"/>
</dbReference>
<dbReference type="AlphaFoldDB" id="A0A0G4G5S6"/>
<accession>A0A0G4G5S6</accession>
<evidence type="ECO:0000256" key="9">
    <source>
        <dbReference type="SAM" id="MobiDB-lite"/>
    </source>
</evidence>
<evidence type="ECO:0000256" key="3">
    <source>
        <dbReference type="ARBA" id="ARBA00022679"/>
    </source>
</evidence>
<evidence type="ECO:0000256" key="6">
    <source>
        <dbReference type="ARBA" id="ARBA00022840"/>
    </source>
</evidence>
<dbReference type="SUPFAM" id="SSF56112">
    <property type="entry name" value="Protein kinase-like (PK-like)"/>
    <property type="match status" value="1"/>
</dbReference>
<dbReference type="EMBL" id="CDMY01000571">
    <property type="protein sequence ID" value="CEM23731.1"/>
    <property type="molecule type" value="Genomic_DNA"/>
</dbReference>
<evidence type="ECO:0000256" key="5">
    <source>
        <dbReference type="ARBA" id="ARBA00022777"/>
    </source>
</evidence>
<keyword evidence="4" id="KW-0547">Nucleotide-binding</keyword>
<evidence type="ECO:0000256" key="2">
    <source>
        <dbReference type="ARBA" id="ARBA00022527"/>
    </source>
</evidence>
<protein>
    <recommendedName>
        <fullName evidence="1">non-specific serine/threonine protein kinase</fullName>
        <ecNumber evidence="1">2.7.11.1</ecNumber>
    </recommendedName>
</protein>
<dbReference type="PROSITE" id="PS50011">
    <property type="entry name" value="PROTEIN_KINASE_DOM"/>
    <property type="match status" value="1"/>
</dbReference>
<dbReference type="Proteomes" id="UP000041254">
    <property type="component" value="Unassembled WGS sequence"/>
</dbReference>
<dbReference type="Gene3D" id="1.10.510.10">
    <property type="entry name" value="Transferase(Phosphotransferase) domain 1"/>
    <property type="match status" value="1"/>
</dbReference>
<dbReference type="InterPro" id="IPR008271">
    <property type="entry name" value="Ser/Thr_kinase_AS"/>
</dbReference>
<evidence type="ECO:0000313" key="11">
    <source>
        <dbReference type="EMBL" id="CEM23731.1"/>
    </source>
</evidence>
<name>A0A0G4G5S6_VITBC</name>
<evidence type="ECO:0000313" key="12">
    <source>
        <dbReference type="Proteomes" id="UP000041254"/>
    </source>
</evidence>
<sequence length="474" mass="53399">MERHEPPTRVSVHTDHHGSKTVDWSAKPRDKRMPECVYVVMERCHGVPLPEWWAEGGLSLDARRSIVMQLLLPVNRMHASKLVHADIKADNCLFDGTCLKLVDYQLCATERALKAWRIAGNQDRGGTREYTAPEEHLTGYTAETDLWAVGVMLQALLYKDLPFPELKGITDREERHHHINSAHTHAREGDGPKPTRSYVNSLLLFLFSTPPLLRKLTGNGRALSNSPRSSWITILSTDHLPFSPPPPPPQPFVGPHPLPYAHFAPPAMAKHCKPTCFCPSTPPTVGFHVETRTKVPDGKGGWRVVHVERHEPPTQVSVCTDHYGRKTVDWSEKRVPACRRSQAFSPTCSMAMLLKDESDEQQRRACLDGEASGGVGERVRHQIVRDELRMKAMPSNRVAERAHKSEVALIMQSHNPIKAHRAYKTDSLGGREAISPQKQDSRPPDGHRKQGRCQKRPRRHLPDQYVGSDRGENE</sequence>
<dbReference type="STRING" id="1169540.A0A0G4G5S6"/>
<comment type="catalytic activity">
    <reaction evidence="7">
        <text>L-threonyl-[protein] + ATP = O-phospho-L-threonyl-[protein] + ADP + H(+)</text>
        <dbReference type="Rhea" id="RHEA:46608"/>
        <dbReference type="Rhea" id="RHEA-COMP:11060"/>
        <dbReference type="Rhea" id="RHEA-COMP:11605"/>
        <dbReference type="ChEBI" id="CHEBI:15378"/>
        <dbReference type="ChEBI" id="CHEBI:30013"/>
        <dbReference type="ChEBI" id="CHEBI:30616"/>
        <dbReference type="ChEBI" id="CHEBI:61977"/>
        <dbReference type="ChEBI" id="CHEBI:456216"/>
        <dbReference type="EC" id="2.7.11.1"/>
    </reaction>
</comment>
<evidence type="ECO:0000256" key="1">
    <source>
        <dbReference type="ARBA" id="ARBA00012513"/>
    </source>
</evidence>
<proteinExistence type="predicted"/>
<dbReference type="SMART" id="SM00220">
    <property type="entry name" value="S_TKc"/>
    <property type="match status" value="1"/>
</dbReference>
<dbReference type="Pfam" id="PF00069">
    <property type="entry name" value="Pkinase"/>
    <property type="match status" value="1"/>
</dbReference>
<dbReference type="OrthoDB" id="4062651at2759"/>
<comment type="catalytic activity">
    <reaction evidence="8">
        <text>L-seryl-[protein] + ATP = O-phospho-L-seryl-[protein] + ADP + H(+)</text>
        <dbReference type="Rhea" id="RHEA:17989"/>
        <dbReference type="Rhea" id="RHEA-COMP:9863"/>
        <dbReference type="Rhea" id="RHEA-COMP:11604"/>
        <dbReference type="ChEBI" id="CHEBI:15378"/>
        <dbReference type="ChEBI" id="CHEBI:29999"/>
        <dbReference type="ChEBI" id="CHEBI:30616"/>
        <dbReference type="ChEBI" id="CHEBI:83421"/>
        <dbReference type="ChEBI" id="CHEBI:456216"/>
        <dbReference type="EC" id="2.7.11.1"/>
    </reaction>
</comment>
<reference evidence="11 12" key="1">
    <citation type="submission" date="2014-11" db="EMBL/GenBank/DDBJ databases">
        <authorList>
            <person name="Zhu J."/>
            <person name="Qi W."/>
            <person name="Song R."/>
        </authorList>
    </citation>
    <scope>NUCLEOTIDE SEQUENCE [LARGE SCALE GENOMIC DNA]</scope>
</reference>
<dbReference type="InParanoid" id="A0A0G4G5S6"/>
<keyword evidence="2" id="KW-0723">Serine/threonine-protein kinase</keyword>
<evidence type="ECO:0000256" key="4">
    <source>
        <dbReference type="ARBA" id="ARBA00022741"/>
    </source>
</evidence>
<dbReference type="EC" id="2.7.11.1" evidence="1"/>
<dbReference type="VEuPathDB" id="CryptoDB:Vbra_17087"/>
<dbReference type="InterPro" id="IPR011009">
    <property type="entry name" value="Kinase-like_dom_sf"/>
</dbReference>
<feature type="region of interest" description="Disordered" evidence="9">
    <location>
        <begin position="1"/>
        <end position="26"/>
    </location>
</feature>
<feature type="compositionally biased region" description="Basic and acidic residues" evidence="9">
    <location>
        <begin position="439"/>
        <end position="448"/>
    </location>
</feature>
<feature type="domain" description="Protein kinase" evidence="10">
    <location>
        <begin position="1"/>
        <end position="232"/>
    </location>
</feature>
<dbReference type="InterPro" id="IPR000719">
    <property type="entry name" value="Prot_kinase_dom"/>
</dbReference>